<sequence length="125" mass="13930">MGTFSSDIAVDGIKSTHAQACTHTMQETRPYWYVDLGQEYCLKYVEIVNRGGTCCSGRLHDIEVTVAGHYKDFKKQCGFFKGPGTSGQIVVLNCPQETKGRYVKIQIVDGIDNYLTLCEVRVIGK</sequence>
<keyword evidence="5" id="KW-0430">Lectin</keyword>
<evidence type="ECO:0000313" key="10">
    <source>
        <dbReference type="Proteomes" id="UP001186944"/>
    </source>
</evidence>
<keyword evidence="7" id="KW-1015">Disulfide bond</keyword>
<keyword evidence="10" id="KW-1185">Reference proteome</keyword>
<dbReference type="InterPro" id="IPR008979">
    <property type="entry name" value="Galactose-bd-like_sf"/>
</dbReference>
<dbReference type="Gene3D" id="2.60.120.260">
    <property type="entry name" value="Galactose-binding domain-like"/>
    <property type="match status" value="1"/>
</dbReference>
<dbReference type="PANTHER" id="PTHR45713:SF15">
    <property type="entry name" value="F5_8 TYPE C DOMAIN-CONTAINING PROTEIN"/>
    <property type="match status" value="1"/>
</dbReference>
<dbReference type="InterPro" id="IPR051941">
    <property type="entry name" value="BG_Antigen-Binding_Lectin"/>
</dbReference>
<evidence type="ECO:0000256" key="7">
    <source>
        <dbReference type="ARBA" id="ARBA00023157"/>
    </source>
</evidence>
<comment type="similarity">
    <text evidence="2">Belongs to the fucolectin family.</text>
</comment>
<name>A0AA88YNS9_PINIB</name>
<dbReference type="GO" id="GO:0042806">
    <property type="term" value="F:fucose binding"/>
    <property type="evidence" value="ECO:0007669"/>
    <property type="project" value="UniProtKB-ARBA"/>
</dbReference>
<evidence type="ECO:0000313" key="9">
    <source>
        <dbReference type="EMBL" id="KAK3109097.1"/>
    </source>
</evidence>
<comment type="function">
    <text evidence="1">Acts as a defensive agent. Recognizes blood group fucosylated oligosaccharides including A, B, H and Lewis B-type antigens. Does not recognize Lewis A antigen and has low affinity for monovalent haptens.</text>
</comment>
<dbReference type="SMART" id="SM00607">
    <property type="entry name" value="FTP"/>
    <property type="match status" value="1"/>
</dbReference>
<evidence type="ECO:0000256" key="5">
    <source>
        <dbReference type="ARBA" id="ARBA00022734"/>
    </source>
</evidence>
<dbReference type="SUPFAM" id="SSF49785">
    <property type="entry name" value="Galactose-binding domain-like"/>
    <property type="match status" value="1"/>
</dbReference>
<dbReference type="GO" id="GO:0001868">
    <property type="term" value="P:regulation of complement activation, lectin pathway"/>
    <property type="evidence" value="ECO:0007669"/>
    <property type="project" value="UniProtKB-ARBA"/>
</dbReference>
<evidence type="ECO:0000256" key="4">
    <source>
        <dbReference type="ARBA" id="ARBA00022723"/>
    </source>
</evidence>
<evidence type="ECO:0000256" key="1">
    <source>
        <dbReference type="ARBA" id="ARBA00002219"/>
    </source>
</evidence>
<dbReference type="Pfam" id="PF22633">
    <property type="entry name" value="F5_F8_type_C_2"/>
    <property type="match status" value="1"/>
</dbReference>
<reference evidence="9" key="1">
    <citation type="submission" date="2019-08" db="EMBL/GenBank/DDBJ databases">
        <title>The improved chromosome-level genome for the pearl oyster Pinctada fucata martensii using PacBio sequencing and Hi-C.</title>
        <authorList>
            <person name="Zheng Z."/>
        </authorList>
    </citation>
    <scope>NUCLEOTIDE SEQUENCE</scope>
    <source>
        <strain evidence="9">ZZ-2019</strain>
        <tissue evidence="9">Adductor muscle</tissue>
    </source>
</reference>
<keyword evidence="6" id="KW-0106">Calcium</keyword>
<dbReference type="GO" id="GO:0010185">
    <property type="term" value="P:regulation of cellular defense response"/>
    <property type="evidence" value="ECO:0007669"/>
    <property type="project" value="UniProtKB-ARBA"/>
</dbReference>
<dbReference type="Proteomes" id="UP001186944">
    <property type="component" value="Unassembled WGS sequence"/>
</dbReference>
<accession>A0AA88YNS9</accession>
<dbReference type="GO" id="GO:0046872">
    <property type="term" value="F:metal ion binding"/>
    <property type="evidence" value="ECO:0007669"/>
    <property type="project" value="UniProtKB-KW"/>
</dbReference>
<evidence type="ECO:0000256" key="3">
    <source>
        <dbReference type="ARBA" id="ARBA00011233"/>
    </source>
</evidence>
<dbReference type="InterPro" id="IPR006585">
    <property type="entry name" value="FTP1"/>
</dbReference>
<evidence type="ECO:0000259" key="8">
    <source>
        <dbReference type="SMART" id="SM00607"/>
    </source>
</evidence>
<dbReference type="PANTHER" id="PTHR45713">
    <property type="entry name" value="FTP DOMAIN-CONTAINING PROTEIN"/>
    <property type="match status" value="1"/>
</dbReference>
<dbReference type="EMBL" id="VSWD01000001">
    <property type="protein sequence ID" value="KAK3109097.1"/>
    <property type="molecule type" value="Genomic_DNA"/>
</dbReference>
<dbReference type="AlphaFoldDB" id="A0AA88YNS9"/>
<evidence type="ECO:0000256" key="6">
    <source>
        <dbReference type="ARBA" id="ARBA00022837"/>
    </source>
</evidence>
<proteinExistence type="inferred from homology"/>
<comment type="caution">
    <text evidence="9">The sequence shown here is derived from an EMBL/GenBank/DDBJ whole genome shotgun (WGS) entry which is preliminary data.</text>
</comment>
<feature type="domain" description="Fucolectin tachylectin-4 pentraxin-1" evidence="8">
    <location>
        <begin position="1"/>
        <end position="124"/>
    </location>
</feature>
<protein>
    <recommendedName>
        <fullName evidence="8">Fucolectin tachylectin-4 pentraxin-1 domain-containing protein</fullName>
    </recommendedName>
</protein>
<evidence type="ECO:0000256" key="2">
    <source>
        <dbReference type="ARBA" id="ARBA00010147"/>
    </source>
</evidence>
<gene>
    <name evidence="9" type="ORF">FSP39_022923</name>
</gene>
<comment type="subunit">
    <text evidence="3">Homotrimer.</text>
</comment>
<keyword evidence="4" id="KW-0479">Metal-binding</keyword>
<organism evidence="9 10">
    <name type="scientific">Pinctada imbricata</name>
    <name type="common">Atlantic pearl-oyster</name>
    <name type="synonym">Pinctada martensii</name>
    <dbReference type="NCBI Taxonomy" id="66713"/>
    <lineage>
        <taxon>Eukaryota</taxon>
        <taxon>Metazoa</taxon>
        <taxon>Spiralia</taxon>
        <taxon>Lophotrochozoa</taxon>
        <taxon>Mollusca</taxon>
        <taxon>Bivalvia</taxon>
        <taxon>Autobranchia</taxon>
        <taxon>Pteriomorphia</taxon>
        <taxon>Pterioida</taxon>
        <taxon>Pterioidea</taxon>
        <taxon>Pteriidae</taxon>
        <taxon>Pinctada</taxon>
    </lineage>
</organism>